<dbReference type="PROSITE" id="PS51826">
    <property type="entry name" value="PSBD"/>
    <property type="match status" value="1"/>
</dbReference>
<gene>
    <name evidence="11" type="ORF">AV274_4458</name>
</gene>
<dbReference type="STRING" id="478820.A0A196S9T2"/>
<evidence type="ECO:0000313" key="12">
    <source>
        <dbReference type="Proteomes" id="UP000078348"/>
    </source>
</evidence>
<organism evidence="11 12">
    <name type="scientific">Blastocystis sp. subtype 1 (strain ATCC 50177 / NandII)</name>
    <dbReference type="NCBI Taxonomy" id="478820"/>
    <lineage>
        <taxon>Eukaryota</taxon>
        <taxon>Sar</taxon>
        <taxon>Stramenopiles</taxon>
        <taxon>Bigyra</taxon>
        <taxon>Opalozoa</taxon>
        <taxon>Opalinata</taxon>
        <taxon>Blastocystidae</taxon>
        <taxon>Blastocystis</taxon>
    </lineage>
</organism>
<evidence type="ECO:0000259" key="10">
    <source>
        <dbReference type="PROSITE" id="PS51826"/>
    </source>
</evidence>
<keyword evidence="5 6" id="KW-0012">Acyltransferase</keyword>
<dbReference type="Gene3D" id="3.30.559.10">
    <property type="entry name" value="Chloramphenicol acetyltransferase-like domain"/>
    <property type="match status" value="1"/>
</dbReference>
<evidence type="ECO:0000256" key="3">
    <source>
        <dbReference type="ARBA" id="ARBA00022823"/>
    </source>
</evidence>
<dbReference type="Pfam" id="PF00364">
    <property type="entry name" value="Biotin_lipoyl"/>
    <property type="match status" value="1"/>
</dbReference>
<dbReference type="InterPro" id="IPR045257">
    <property type="entry name" value="E2/Pdx1"/>
</dbReference>
<keyword evidence="4" id="KW-0809">Transit peptide</keyword>
<proteinExistence type="inferred from homology"/>
<dbReference type="PROSITE" id="PS50968">
    <property type="entry name" value="BIOTINYL_LIPOYL"/>
    <property type="match status" value="1"/>
</dbReference>
<sequence>MFTKLTVLARKSATSVSLLSNSVSCSSMQLARFFASTLPEHITVAMPALSPTMTQGGIASWNVKEGDAVQPGDVLAQISTDKSTLDFTTQEEGYVAKILMPEGSENINIGEPIAIVVENKEDIPAFASATKESIDGDAAPAPAPPTSAAPAAAAPATPAPAAAAPATPAQPAAPATPATPAAPAPTQSGDRVFISPLAKTILKNSKASLDLHALKGSGPQGRVLAADVLAALAGSAPAPTATAACPGAAYEDKPVSAMRKVISTRLTESKQTIPHYYLNQTCYIDELLKLRARLNDNLKQSAAKSHDAEAKLAKPAKITINDFIVKSCAMALRDMPEANCSYINHVMRHYKTIDINVAVSIADGLITPLLRDVDKTGLVSLNQQMKGLIGKSKQGKLLPEEYASGSMTVSNLGMYNIPSFSAIINPPQSCILAVGGVAKTVVPDEKDESKFLVKNAMQITLSCDHRVMDGVMGANFLNTIKKYLENPELLLL</sequence>
<evidence type="ECO:0000313" key="11">
    <source>
        <dbReference type="EMBL" id="OAO13783.1"/>
    </source>
</evidence>
<dbReference type="SUPFAM" id="SSF47005">
    <property type="entry name" value="Peripheral subunit-binding domain of 2-oxo acid dehydrogenase complex"/>
    <property type="match status" value="1"/>
</dbReference>
<dbReference type="CDD" id="cd06849">
    <property type="entry name" value="lipoyl_domain"/>
    <property type="match status" value="1"/>
</dbReference>
<dbReference type="PANTHER" id="PTHR23151">
    <property type="entry name" value="DIHYDROLIPOAMIDE ACETYL/SUCCINYL-TRANSFERASE-RELATED"/>
    <property type="match status" value="1"/>
</dbReference>
<dbReference type="InterPro" id="IPR011053">
    <property type="entry name" value="Single_hybrid_motif"/>
</dbReference>
<comment type="function">
    <text evidence="6">The pyruvate dehydrogenase complex catalyzes the overall conversion of pyruvate to acetyl-CoA and CO(2).</text>
</comment>
<dbReference type="SUPFAM" id="SSF51230">
    <property type="entry name" value="Single hybrid motif"/>
    <property type="match status" value="1"/>
</dbReference>
<evidence type="ECO:0000256" key="7">
    <source>
        <dbReference type="SAM" id="Coils"/>
    </source>
</evidence>
<feature type="coiled-coil region" evidence="7">
    <location>
        <begin position="284"/>
        <end position="311"/>
    </location>
</feature>
<dbReference type="Gene3D" id="2.40.50.100">
    <property type="match status" value="1"/>
</dbReference>
<keyword evidence="12" id="KW-1185">Reference proteome</keyword>
<keyword evidence="3 6" id="KW-0450">Lipoyl</keyword>
<dbReference type="AlphaFoldDB" id="A0A196S9T2"/>
<evidence type="ECO:0000256" key="4">
    <source>
        <dbReference type="ARBA" id="ARBA00022946"/>
    </source>
</evidence>
<dbReference type="GO" id="GO:0006086">
    <property type="term" value="P:pyruvate decarboxylation to acetyl-CoA"/>
    <property type="evidence" value="ECO:0007669"/>
    <property type="project" value="InterPro"/>
</dbReference>
<dbReference type="InterPro" id="IPR006257">
    <property type="entry name" value="LAT1"/>
</dbReference>
<evidence type="ECO:0000256" key="1">
    <source>
        <dbReference type="ARBA" id="ARBA00007317"/>
    </source>
</evidence>
<evidence type="ECO:0000256" key="5">
    <source>
        <dbReference type="ARBA" id="ARBA00023315"/>
    </source>
</evidence>
<dbReference type="InterPro" id="IPR023213">
    <property type="entry name" value="CAT-like_dom_sf"/>
</dbReference>
<dbReference type="PROSITE" id="PS00189">
    <property type="entry name" value="LIPOYL"/>
    <property type="match status" value="1"/>
</dbReference>
<dbReference type="OrthoDB" id="537444at2759"/>
<evidence type="ECO:0000259" key="9">
    <source>
        <dbReference type="PROSITE" id="PS50968"/>
    </source>
</evidence>
<dbReference type="PANTHER" id="PTHR23151:SF90">
    <property type="entry name" value="DIHYDROLIPOYLLYSINE-RESIDUE ACETYLTRANSFERASE COMPONENT OF PYRUVATE DEHYDROGENASE COMPLEX, MITOCHONDRIAL-RELATED"/>
    <property type="match status" value="1"/>
</dbReference>
<dbReference type="InterPro" id="IPR036625">
    <property type="entry name" value="E3-bd_dom_sf"/>
</dbReference>
<feature type="region of interest" description="Disordered" evidence="8">
    <location>
        <begin position="134"/>
        <end position="189"/>
    </location>
</feature>
<dbReference type="GO" id="GO:0045254">
    <property type="term" value="C:pyruvate dehydrogenase complex"/>
    <property type="evidence" value="ECO:0007669"/>
    <property type="project" value="UniProtKB-UniRule"/>
</dbReference>
<comment type="subcellular location">
    <subcellularLocation>
        <location evidence="6">Mitochondrion</location>
    </subcellularLocation>
</comment>
<evidence type="ECO:0000256" key="8">
    <source>
        <dbReference type="SAM" id="MobiDB-lite"/>
    </source>
</evidence>
<dbReference type="SUPFAM" id="SSF52777">
    <property type="entry name" value="CoA-dependent acyltransferases"/>
    <property type="match status" value="1"/>
</dbReference>
<name>A0A196S9T2_BLAHN</name>
<comment type="similarity">
    <text evidence="1 6">Belongs to the 2-oxoacid dehydrogenase family.</text>
</comment>
<reference evidence="11 12" key="1">
    <citation type="submission" date="2016-05" db="EMBL/GenBank/DDBJ databases">
        <title>Nuclear genome of Blastocystis sp. subtype 1 NandII.</title>
        <authorList>
            <person name="Gentekaki E."/>
            <person name="Curtis B."/>
            <person name="Stairs C."/>
            <person name="Eme L."/>
            <person name="Herman E."/>
            <person name="Klimes V."/>
            <person name="Arias M.C."/>
            <person name="Elias M."/>
            <person name="Hilliou F."/>
            <person name="Klute M."/>
            <person name="Malik S.-B."/>
            <person name="Pightling A."/>
            <person name="Rachubinski R."/>
            <person name="Salas D."/>
            <person name="Schlacht A."/>
            <person name="Suga H."/>
            <person name="Archibald J."/>
            <person name="Ball S.G."/>
            <person name="Clark G."/>
            <person name="Dacks J."/>
            <person name="Van Der Giezen M."/>
            <person name="Tsaousis A."/>
            <person name="Roger A."/>
        </authorList>
    </citation>
    <scope>NUCLEOTIDE SEQUENCE [LARGE SCALE GENOMIC DNA]</scope>
    <source>
        <strain evidence="12">ATCC 50177 / NandII</strain>
    </source>
</reference>
<comment type="caution">
    <text evidence="11">The sequence shown here is derived from an EMBL/GenBank/DDBJ whole genome shotgun (WGS) entry which is preliminary data.</text>
</comment>
<dbReference type="FunFam" id="2.40.50.100:FF:000010">
    <property type="entry name" value="Acetyltransferase component of pyruvate dehydrogenase complex"/>
    <property type="match status" value="1"/>
</dbReference>
<keyword evidence="2 6" id="KW-0808">Transferase</keyword>
<dbReference type="GO" id="GO:0004742">
    <property type="term" value="F:dihydrolipoyllysine-residue acetyltransferase activity"/>
    <property type="evidence" value="ECO:0007669"/>
    <property type="project" value="UniProtKB-UniRule"/>
</dbReference>
<dbReference type="NCBIfam" id="TIGR01349">
    <property type="entry name" value="PDHac_trf_mito"/>
    <property type="match status" value="1"/>
</dbReference>
<dbReference type="InterPro" id="IPR003016">
    <property type="entry name" value="2-oxoA_DH_lipoyl-BS"/>
</dbReference>
<dbReference type="EMBL" id="LXWW01000320">
    <property type="protein sequence ID" value="OAO13783.1"/>
    <property type="molecule type" value="Genomic_DNA"/>
</dbReference>
<dbReference type="Proteomes" id="UP000078348">
    <property type="component" value="Unassembled WGS sequence"/>
</dbReference>
<keyword evidence="7" id="KW-0175">Coiled coil</keyword>
<dbReference type="InterPro" id="IPR001078">
    <property type="entry name" value="2-oxoacid_DH_actylTfrase"/>
</dbReference>
<feature type="domain" description="Peripheral subunit-binding (PSBD)" evidence="10">
    <location>
        <begin position="193"/>
        <end position="232"/>
    </location>
</feature>
<protein>
    <recommendedName>
        <fullName evidence="6">Acetyltransferase component of pyruvate dehydrogenase complex</fullName>
        <ecNumber evidence="6">2.3.1.12</ecNumber>
    </recommendedName>
</protein>
<comment type="catalytic activity">
    <reaction evidence="6">
        <text>N(6)-[(R)-dihydrolipoyl]-L-lysyl-[protein] + acetyl-CoA = N(6)-[(R)-S(8)-acetyldihydrolipoyl]-L-lysyl-[protein] + CoA</text>
        <dbReference type="Rhea" id="RHEA:17017"/>
        <dbReference type="Rhea" id="RHEA-COMP:10475"/>
        <dbReference type="Rhea" id="RHEA-COMP:10478"/>
        <dbReference type="ChEBI" id="CHEBI:57287"/>
        <dbReference type="ChEBI" id="CHEBI:57288"/>
        <dbReference type="ChEBI" id="CHEBI:83100"/>
        <dbReference type="ChEBI" id="CHEBI:83111"/>
        <dbReference type="EC" id="2.3.1.12"/>
    </reaction>
</comment>
<dbReference type="GO" id="GO:0005739">
    <property type="term" value="C:mitochondrion"/>
    <property type="evidence" value="ECO:0007669"/>
    <property type="project" value="UniProtKB-SubCell"/>
</dbReference>
<comment type="cofactor">
    <cofactor evidence="6">
        <name>(R)-lipoate</name>
        <dbReference type="ChEBI" id="CHEBI:83088"/>
    </cofactor>
    <text evidence="6">Binds 1 lipoyl cofactor covalently.</text>
</comment>
<dbReference type="InterPro" id="IPR000089">
    <property type="entry name" value="Biotin_lipoyl"/>
</dbReference>
<accession>A0A196S9T2</accession>
<dbReference type="InterPro" id="IPR004167">
    <property type="entry name" value="PSBD"/>
</dbReference>
<dbReference type="Pfam" id="PF02817">
    <property type="entry name" value="E3_binding"/>
    <property type="match status" value="1"/>
</dbReference>
<evidence type="ECO:0000256" key="6">
    <source>
        <dbReference type="RuleBase" id="RU361137"/>
    </source>
</evidence>
<evidence type="ECO:0000256" key="2">
    <source>
        <dbReference type="ARBA" id="ARBA00022679"/>
    </source>
</evidence>
<feature type="compositionally biased region" description="Low complexity" evidence="8">
    <location>
        <begin position="148"/>
        <end position="186"/>
    </location>
</feature>
<dbReference type="Gene3D" id="4.10.320.10">
    <property type="entry name" value="E3-binding domain"/>
    <property type="match status" value="1"/>
</dbReference>
<dbReference type="Pfam" id="PF00198">
    <property type="entry name" value="2-oxoacid_dh"/>
    <property type="match status" value="1"/>
</dbReference>
<dbReference type="EC" id="2.3.1.12" evidence="6"/>
<feature type="domain" description="Lipoyl-binding" evidence="9">
    <location>
        <begin position="41"/>
        <end position="117"/>
    </location>
</feature>